<organism evidence="6 7">
    <name type="scientific">Pseudomonas graminis</name>
    <dbReference type="NCBI Taxonomy" id="158627"/>
    <lineage>
        <taxon>Bacteria</taxon>
        <taxon>Pseudomonadati</taxon>
        <taxon>Pseudomonadota</taxon>
        <taxon>Gammaproteobacteria</taxon>
        <taxon>Pseudomonadales</taxon>
        <taxon>Pseudomonadaceae</taxon>
        <taxon>Pseudomonas</taxon>
    </lineage>
</organism>
<dbReference type="OrthoDB" id="1523230at2"/>
<dbReference type="GO" id="GO:0019509">
    <property type="term" value="P:L-methionine salvage from methylthioadenosine"/>
    <property type="evidence" value="ECO:0007669"/>
    <property type="project" value="TreeGrafter"/>
</dbReference>
<feature type="binding site" evidence="3">
    <location>
        <begin position="209"/>
        <end position="211"/>
    </location>
    <ligand>
        <name>substrate</name>
    </ligand>
</feature>
<name>A0A1I0AAN5_9PSED</name>
<feature type="site" description="Important for substrate specificity" evidence="3">
    <location>
        <position position="167"/>
    </location>
</feature>
<evidence type="ECO:0000256" key="3">
    <source>
        <dbReference type="HAMAP-Rule" id="MF_01963"/>
    </source>
</evidence>
<evidence type="ECO:0000259" key="4">
    <source>
        <dbReference type="Pfam" id="PF01048"/>
    </source>
</evidence>
<gene>
    <name evidence="5" type="ORF">ENP23_09990</name>
    <name evidence="6" type="ORF">SAMN05216197_103206</name>
</gene>
<evidence type="ECO:0000256" key="2">
    <source>
        <dbReference type="ARBA" id="ARBA00022679"/>
    </source>
</evidence>
<dbReference type="PANTHER" id="PTHR42679:SF2">
    <property type="entry name" value="S-METHYL-5'-THIOADENOSINE PHOSPHORYLASE"/>
    <property type="match status" value="1"/>
</dbReference>
<dbReference type="EMBL" id="DSIN01000019">
    <property type="protein sequence ID" value="HEF26097.1"/>
    <property type="molecule type" value="Genomic_DNA"/>
</dbReference>
<evidence type="ECO:0000256" key="1">
    <source>
        <dbReference type="ARBA" id="ARBA00022676"/>
    </source>
</evidence>
<keyword evidence="3" id="KW-0660">Purine salvage</keyword>
<dbReference type="NCBIfam" id="NF006599">
    <property type="entry name" value="PRK09136.1"/>
    <property type="match status" value="1"/>
</dbReference>
<comment type="miscellaneous">
    <text evidence="3">Although this enzyme belongs to the family of MTA phosphorylases based on sequence homology, it has been shown that conserved amino acid substitutions in the substrate binding pocket convert the substrate specificity of this enzyme from 6-aminopurines to 6-oxopurines.</text>
</comment>
<feature type="site" description="Important for substrate specificity" evidence="3">
    <location>
        <position position="221"/>
    </location>
</feature>
<comment type="pathway">
    <text evidence="3">Purine metabolism; purine nucleoside salvage.</text>
</comment>
<feature type="binding site" evidence="3">
    <location>
        <position position="186"/>
    </location>
    <ligand>
        <name>phosphate</name>
        <dbReference type="ChEBI" id="CHEBI:43474"/>
    </ligand>
</feature>
<dbReference type="PANTHER" id="PTHR42679">
    <property type="entry name" value="S-METHYL-5'-THIOADENOSINE PHOSPHORYLASE"/>
    <property type="match status" value="1"/>
</dbReference>
<comment type="caution">
    <text evidence="3">Lacks conserved residue(s) required for the propagation of feature annotation.</text>
</comment>
<feature type="binding site" evidence="3">
    <location>
        <position position="10"/>
    </location>
    <ligand>
        <name>phosphate</name>
        <dbReference type="ChEBI" id="CHEBI:43474"/>
    </ligand>
</feature>
<comment type="function">
    <text evidence="3">Catalyzes the reversible phosphorylation of S-methyl-5'-thioinosine (MTI) to hypoxanthine and 5-methylthioribose-1-phosphate. Involved in the breakdown of S-methyl-5'-thioadenosine (MTA), a major by-product of polyamine biosynthesis. Catabolism of (MTA) occurs via deamination to MTI and phosphorolysis to hypoxanthine.</text>
</comment>
<dbReference type="NCBIfam" id="TIGR01694">
    <property type="entry name" value="MTAP"/>
    <property type="match status" value="1"/>
</dbReference>
<keyword evidence="2 3" id="KW-0808">Transferase</keyword>
<dbReference type="InterPro" id="IPR010044">
    <property type="entry name" value="MTAP"/>
</dbReference>
<dbReference type="Pfam" id="PF01048">
    <property type="entry name" value="PNP_UDP_1"/>
    <property type="match status" value="1"/>
</dbReference>
<comment type="subunit">
    <text evidence="3">Homotrimer.</text>
</comment>
<protein>
    <recommendedName>
        <fullName evidence="3">Probable S-methyl-5'-thioinosine phosphorylase</fullName>
        <ecNumber evidence="3">2.4.2.44</ecNumber>
    </recommendedName>
    <alternativeName>
        <fullName evidence="3">5'-methylthioinosine phosphorylase</fullName>
        <shortName evidence="3">MTI phosphorylase</shortName>
        <shortName evidence="3">MTIP</shortName>
    </alternativeName>
</protein>
<dbReference type="InterPro" id="IPR018099">
    <property type="entry name" value="Purine_phosphorylase-2_CS"/>
</dbReference>
<dbReference type="EC" id="2.4.2.44" evidence="3"/>
<evidence type="ECO:0000313" key="7">
    <source>
        <dbReference type="Proteomes" id="UP000182332"/>
    </source>
</evidence>
<dbReference type="InterPro" id="IPR035994">
    <property type="entry name" value="Nucleoside_phosphorylase_sf"/>
</dbReference>
<feature type="binding site" evidence="3">
    <location>
        <begin position="52"/>
        <end position="53"/>
    </location>
    <ligand>
        <name>phosphate</name>
        <dbReference type="ChEBI" id="CHEBI:43474"/>
    </ligand>
</feature>
<dbReference type="EMBL" id="FOHW01000003">
    <property type="protein sequence ID" value="SES91238.1"/>
    <property type="molecule type" value="Genomic_DNA"/>
</dbReference>
<dbReference type="GO" id="GO:0006166">
    <property type="term" value="P:purine ribonucleoside salvage"/>
    <property type="evidence" value="ECO:0007669"/>
    <property type="project" value="UniProtKB-UniRule"/>
</dbReference>
<comment type="catalytic activity">
    <reaction evidence="3">
        <text>S-methyl-5'-thioinosine + phosphate = 5-(methylsulfanyl)-alpha-D-ribose 1-phosphate + hypoxanthine</text>
        <dbReference type="Rhea" id="RHEA:30643"/>
        <dbReference type="ChEBI" id="CHEBI:17368"/>
        <dbReference type="ChEBI" id="CHEBI:43474"/>
        <dbReference type="ChEBI" id="CHEBI:48595"/>
        <dbReference type="ChEBI" id="CHEBI:58533"/>
        <dbReference type="EC" id="2.4.2.44"/>
    </reaction>
</comment>
<evidence type="ECO:0000313" key="6">
    <source>
        <dbReference type="EMBL" id="SES91238.1"/>
    </source>
</evidence>
<dbReference type="Gene3D" id="3.40.50.1580">
    <property type="entry name" value="Nucleoside phosphorylase domain"/>
    <property type="match status" value="1"/>
</dbReference>
<accession>A0A1I0AAN5</accession>
<dbReference type="GO" id="GO:0017061">
    <property type="term" value="F:S-methyl-5-thioadenosine phosphorylase activity"/>
    <property type="evidence" value="ECO:0007669"/>
    <property type="project" value="InterPro"/>
</dbReference>
<feature type="domain" description="Nucleoside phosphorylase" evidence="4">
    <location>
        <begin position="4"/>
        <end position="243"/>
    </location>
</feature>
<sequence>MTVYAIIGGTGLTQLEGLTIRQSLAVNTPFGAPSGDIQLGEYAGREVMFLARHGHPHRFPPHKVNYRANIWALKQAGAEAILAVNAVGGIHPDMGTGHFCVPHDLVDYTSGREHTYFADDLEHVTHIDFSFPYSAPLRARLIAALAAEGCAHSDFGVYACTQGPRLESVAEIARLERDGCDIVGMTGMPEAALARELELEYACLALVVNPAAGKSAAVITMAEIEQALHDGIGKVKATLARVLSAA</sequence>
<dbReference type="SUPFAM" id="SSF53167">
    <property type="entry name" value="Purine and uridine phosphorylases"/>
    <property type="match status" value="1"/>
</dbReference>
<dbReference type="Proteomes" id="UP000182332">
    <property type="component" value="Unassembled WGS sequence"/>
</dbReference>
<dbReference type="PROSITE" id="PS01240">
    <property type="entry name" value="PNP_MTAP_2"/>
    <property type="match status" value="1"/>
</dbReference>
<comment type="similarity">
    <text evidence="3">Belongs to the PNP/MTAP phosphorylase family. MTAP subfamily.</text>
</comment>
<reference evidence="5" key="2">
    <citation type="journal article" date="2020" name="mSystems">
        <title>Genome- and Community-Level Interaction Insights into Carbon Utilization and Element Cycling Functions of Hydrothermarchaeota in Hydrothermal Sediment.</title>
        <authorList>
            <person name="Zhou Z."/>
            <person name="Liu Y."/>
            <person name="Xu W."/>
            <person name="Pan J."/>
            <person name="Luo Z.H."/>
            <person name="Li M."/>
        </authorList>
    </citation>
    <scope>NUCLEOTIDE SEQUENCE [LARGE SCALE GENOMIC DNA]</scope>
    <source>
        <strain evidence="5">SpSt-200</strain>
    </source>
</reference>
<dbReference type="GO" id="GO:0005829">
    <property type="term" value="C:cytosol"/>
    <property type="evidence" value="ECO:0007669"/>
    <property type="project" value="TreeGrafter"/>
</dbReference>
<feature type="binding site" evidence="3">
    <location>
        <position position="185"/>
    </location>
    <ligand>
        <name>substrate</name>
    </ligand>
</feature>
<dbReference type="AlphaFoldDB" id="A0A1I0AAN5"/>
<dbReference type="HAMAP" id="MF_01963">
    <property type="entry name" value="MTAP"/>
    <property type="match status" value="1"/>
</dbReference>
<evidence type="ECO:0000313" key="5">
    <source>
        <dbReference type="EMBL" id="HEF26097.1"/>
    </source>
</evidence>
<dbReference type="UniPathway" id="UPA00606"/>
<proteinExistence type="inferred from homology"/>
<dbReference type="InterPro" id="IPR000845">
    <property type="entry name" value="Nucleoside_phosphorylase_d"/>
</dbReference>
<dbReference type="CDD" id="cd09010">
    <property type="entry name" value="MTAP_SsMTAPII_like_MTIP"/>
    <property type="match status" value="1"/>
</dbReference>
<dbReference type="RefSeq" id="WP_074885275.1">
    <property type="nucleotide sequence ID" value="NZ_FOHW01000003.1"/>
</dbReference>
<reference evidence="6 7" key="1">
    <citation type="submission" date="2016-10" db="EMBL/GenBank/DDBJ databases">
        <authorList>
            <person name="de Groot N.N."/>
        </authorList>
    </citation>
    <scope>NUCLEOTIDE SEQUENCE [LARGE SCALE GENOMIC DNA]</scope>
    <source>
        <strain evidence="6 7">DSM 11363</strain>
    </source>
</reference>
<keyword evidence="1 3" id="KW-0328">Glycosyltransferase</keyword>